<feature type="region of interest" description="Disordered" evidence="1">
    <location>
        <begin position="33"/>
        <end position="56"/>
    </location>
</feature>
<reference evidence="2 3" key="1">
    <citation type="journal article" date="2019" name="Commun. Biol.">
        <title>The bagworm genome reveals a unique fibroin gene that provides high tensile strength.</title>
        <authorList>
            <person name="Kono N."/>
            <person name="Nakamura H."/>
            <person name="Ohtoshi R."/>
            <person name="Tomita M."/>
            <person name="Numata K."/>
            <person name="Arakawa K."/>
        </authorList>
    </citation>
    <scope>NUCLEOTIDE SEQUENCE [LARGE SCALE GENOMIC DNA]</scope>
</reference>
<name>A0A4C1WRM4_EUMVA</name>
<evidence type="ECO:0000313" key="2">
    <source>
        <dbReference type="EMBL" id="GBP52767.1"/>
    </source>
</evidence>
<organism evidence="2 3">
    <name type="scientific">Eumeta variegata</name>
    <name type="common">Bagworm moth</name>
    <name type="synonym">Eumeta japonica</name>
    <dbReference type="NCBI Taxonomy" id="151549"/>
    <lineage>
        <taxon>Eukaryota</taxon>
        <taxon>Metazoa</taxon>
        <taxon>Ecdysozoa</taxon>
        <taxon>Arthropoda</taxon>
        <taxon>Hexapoda</taxon>
        <taxon>Insecta</taxon>
        <taxon>Pterygota</taxon>
        <taxon>Neoptera</taxon>
        <taxon>Endopterygota</taxon>
        <taxon>Lepidoptera</taxon>
        <taxon>Glossata</taxon>
        <taxon>Ditrysia</taxon>
        <taxon>Tineoidea</taxon>
        <taxon>Psychidae</taxon>
        <taxon>Oiketicinae</taxon>
        <taxon>Eumeta</taxon>
    </lineage>
</organism>
<dbReference type="AlphaFoldDB" id="A0A4C1WRM4"/>
<comment type="caution">
    <text evidence="2">The sequence shown here is derived from an EMBL/GenBank/DDBJ whole genome shotgun (WGS) entry which is preliminary data.</text>
</comment>
<accession>A0A4C1WRM4</accession>
<keyword evidence="3" id="KW-1185">Reference proteome</keyword>
<evidence type="ECO:0000256" key="1">
    <source>
        <dbReference type="SAM" id="MobiDB-lite"/>
    </source>
</evidence>
<protein>
    <submittedName>
        <fullName evidence="2">Uncharacterized protein</fullName>
    </submittedName>
</protein>
<proteinExistence type="predicted"/>
<gene>
    <name evidence="2" type="ORF">EVAR_27710_1</name>
</gene>
<dbReference type="Proteomes" id="UP000299102">
    <property type="component" value="Unassembled WGS sequence"/>
</dbReference>
<feature type="compositionally biased region" description="Basic and acidic residues" evidence="1">
    <location>
        <begin position="33"/>
        <end position="42"/>
    </location>
</feature>
<dbReference type="EMBL" id="BGZK01000609">
    <property type="protein sequence ID" value="GBP52767.1"/>
    <property type="molecule type" value="Genomic_DNA"/>
</dbReference>
<sequence length="174" mass="19098">MMLVVSHVAQDKQFRINLKKGLRKNGDRVKSRALDKLTEAGPRKHPPPTRAGCKPPAPLVHRHLTGLYQSIVRGVDYENWKCVVALFLAAGRAPDNYNIDTGTLALLKRTRLIYFVIGGRLPPPALLKYYAIANNGSVAKQQTAIKSKRSAHSTGKGIHGVRCCVAGANKLRAR</sequence>
<evidence type="ECO:0000313" key="3">
    <source>
        <dbReference type="Proteomes" id="UP000299102"/>
    </source>
</evidence>